<dbReference type="Proteomes" id="UP000237983">
    <property type="component" value="Unassembled WGS sequence"/>
</dbReference>
<dbReference type="OrthoDB" id="4202460at2"/>
<evidence type="ECO:0000313" key="2">
    <source>
        <dbReference type="EMBL" id="PRY68378.1"/>
    </source>
</evidence>
<reference evidence="2 3" key="1">
    <citation type="submission" date="2018-03" db="EMBL/GenBank/DDBJ databases">
        <title>Genomic Encyclopedia of Type Strains, Phase III (KMG-III): the genomes of soil and plant-associated and newly described type strains.</title>
        <authorList>
            <person name="Whitman W."/>
        </authorList>
    </citation>
    <scope>NUCLEOTIDE SEQUENCE [LARGE SCALE GENOMIC DNA]</scope>
    <source>
        <strain evidence="2 3">CGMCC 1.12484</strain>
    </source>
</reference>
<gene>
    <name evidence="2" type="ORF">B0I08_10480</name>
</gene>
<proteinExistence type="predicted"/>
<feature type="domain" description="RiboL-PSP-HEPN" evidence="1">
    <location>
        <begin position="21"/>
        <end position="152"/>
    </location>
</feature>
<name>A0A2T0VDY5_9MICO</name>
<evidence type="ECO:0000313" key="3">
    <source>
        <dbReference type="Proteomes" id="UP000237983"/>
    </source>
</evidence>
<protein>
    <recommendedName>
        <fullName evidence="1">RiboL-PSP-HEPN domain-containing protein</fullName>
    </recommendedName>
</protein>
<sequence length="162" mass="17909">MRGLAEVDRRHKRLAAAFRSLDGLDLPSEVLAHYAKYLCVLVAGFAEQSVKELISEYARLQSSERVHRYVSAQLKQIWGLDATKLQRIVEALDAAWWAELSTERPEELASLASVASVRNLIAHGQDSGITLGTISSYFTDVNALVRHLSRLLGDPQGGILKP</sequence>
<evidence type="ECO:0000259" key="1">
    <source>
        <dbReference type="Pfam" id="PF18735"/>
    </source>
</evidence>
<comment type="caution">
    <text evidence="2">The sequence shown here is derived from an EMBL/GenBank/DDBJ whole genome shotgun (WGS) entry which is preliminary data.</text>
</comment>
<dbReference type="InterPro" id="IPR041519">
    <property type="entry name" value="HEPN_RiboL-PSP"/>
</dbReference>
<accession>A0A2T0VDY5</accession>
<dbReference type="EMBL" id="PVTL01000004">
    <property type="protein sequence ID" value="PRY68378.1"/>
    <property type="molecule type" value="Genomic_DNA"/>
</dbReference>
<dbReference type="RefSeq" id="WP_106211792.1">
    <property type="nucleotide sequence ID" value="NZ_PVTL01000004.1"/>
</dbReference>
<dbReference type="AlphaFoldDB" id="A0A2T0VDY5"/>
<dbReference type="Pfam" id="PF18735">
    <property type="entry name" value="HEPN_RiboL-PSP"/>
    <property type="match status" value="1"/>
</dbReference>
<organism evidence="2 3">
    <name type="scientific">Glaciihabitans tibetensis</name>
    <dbReference type="NCBI Taxonomy" id="1266600"/>
    <lineage>
        <taxon>Bacteria</taxon>
        <taxon>Bacillati</taxon>
        <taxon>Actinomycetota</taxon>
        <taxon>Actinomycetes</taxon>
        <taxon>Micrococcales</taxon>
        <taxon>Microbacteriaceae</taxon>
        <taxon>Glaciihabitans</taxon>
    </lineage>
</organism>
<keyword evidence="3" id="KW-1185">Reference proteome</keyword>